<feature type="transmembrane region" description="Helical" evidence="6">
    <location>
        <begin position="212"/>
        <end position="235"/>
    </location>
</feature>
<dbReference type="OrthoDB" id="19344at2759"/>
<keyword evidence="8" id="KW-1185">Reference proteome</keyword>
<comment type="subcellular location">
    <subcellularLocation>
        <location evidence="1">Membrane</location>
        <topology evidence="1">Multi-pass membrane protein</topology>
    </subcellularLocation>
</comment>
<gene>
    <name evidence="7" type="ORF">CBER1_06257</name>
</gene>
<evidence type="ECO:0000256" key="5">
    <source>
        <dbReference type="SAM" id="MobiDB-lite"/>
    </source>
</evidence>
<dbReference type="InterPro" id="IPR051415">
    <property type="entry name" value="LAAT-1"/>
</dbReference>
<feature type="transmembrane region" description="Helical" evidence="6">
    <location>
        <begin position="92"/>
        <end position="115"/>
    </location>
</feature>
<feature type="transmembrane region" description="Helical" evidence="6">
    <location>
        <begin position="53"/>
        <end position="72"/>
    </location>
</feature>
<dbReference type="EMBL" id="PNEN01000492">
    <property type="protein sequence ID" value="PPJ57543.1"/>
    <property type="molecule type" value="Genomic_DNA"/>
</dbReference>
<comment type="caution">
    <text evidence="7">The sequence shown here is derived from an EMBL/GenBank/DDBJ whole genome shotgun (WGS) entry which is preliminary data.</text>
</comment>
<evidence type="ECO:0000256" key="6">
    <source>
        <dbReference type="SAM" id="Phobius"/>
    </source>
</evidence>
<feature type="compositionally biased region" description="Basic and acidic residues" evidence="5">
    <location>
        <begin position="268"/>
        <end position="277"/>
    </location>
</feature>
<dbReference type="Gene3D" id="1.20.1280.290">
    <property type="match status" value="2"/>
</dbReference>
<sequence>MAPKLSEHCIPLEHPHWFTVTLAAFLVVGILVSYLPQHYKIISRKSSDGLSPWWILLGGLSSIAAIGNILTLPTSRADMLCCREIGEGACGAALLGVLQIAVQFSCFMVIVFLYITFAPREEDGEVLSTSTATLTKPPPPSRPRDPLIVGTAIILSLLVVALTSLILVIRYPQHTQSWADLLGSVSGVLAAIQYLPQIYFTANIKDLKSLSVGTLIIQAPGAFLFAYSLFLRVGVEGWSTWLVYMLTGALQMVLLGMAASFHAARQQEKRQGIHHDSSDDEDAADSERTTTANNSDGAADERTALLRQNRDSYRPDEDHVRIVPGS</sequence>
<evidence type="ECO:0000256" key="4">
    <source>
        <dbReference type="ARBA" id="ARBA00023136"/>
    </source>
</evidence>
<feature type="transmembrane region" description="Helical" evidence="6">
    <location>
        <begin position="15"/>
        <end position="32"/>
    </location>
</feature>
<keyword evidence="3 6" id="KW-1133">Transmembrane helix</keyword>
<dbReference type="PANTHER" id="PTHR16201:SF11">
    <property type="entry name" value="PQ-LOOP REPEAT-CONTAINING PROTEIN"/>
    <property type="match status" value="1"/>
</dbReference>
<dbReference type="AlphaFoldDB" id="A0A2S6CCW6"/>
<evidence type="ECO:0000256" key="3">
    <source>
        <dbReference type="ARBA" id="ARBA00022989"/>
    </source>
</evidence>
<feature type="transmembrane region" description="Helical" evidence="6">
    <location>
        <begin position="147"/>
        <end position="169"/>
    </location>
</feature>
<evidence type="ECO:0000256" key="2">
    <source>
        <dbReference type="ARBA" id="ARBA00022692"/>
    </source>
</evidence>
<protein>
    <recommendedName>
        <fullName evidence="9">PQ loop repeat protein</fullName>
    </recommendedName>
</protein>
<name>A0A2S6CCW6_9PEZI</name>
<keyword evidence="4 6" id="KW-0472">Membrane</keyword>
<dbReference type="Pfam" id="PF04193">
    <property type="entry name" value="PQ-loop"/>
    <property type="match status" value="2"/>
</dbReference>
<evidence type="ECO:0000256" key="1">
    <source>
        <dbReference type="ARBA" id="ARBA00004141"/>
    </source>
</evidence>
<dbReference type="GO" id="GO:0016020">
    <property type="term" value="C:membrane"/>
    <property type="evidence" value="ECO:0007669"/>
    <property type="project" value="UniProtKB-SubCell"/>
</dbReference>
<feature type="transmembrane region" description="Helical" evidence="6">
    <location>
        <begin position="241"/>
        <end position="261"/>
    </location>
</feature>
<organism evidence="7 8">
    <name type="scientific">Cercospora berteroae</name>
    <dbReference type="NCBI Taxonomy" id="357750"/>
    <lineage>
        <taxon>Eukaryota</taxon>
        <taxon>Fungi</taxon>
        <taxon>Dikarya</taxon>
        <taxon>Ascomycota</taxon>
        <taxon>Pezizomycotina</taxon>
        <taxon>Dothideomycetes</taxon>
        <taxon>Dothideomycetidae</taxon>
        <taxon>Mycosphaerellales</taxon>
        <taxon>Mycosphaerellaceae</taxon>
        <taxon>Cercospora</taxon>
    </lineage>
</organism>
<keyword evidence="2 6" id="KW-0812">Transmembrane</keyword>
<feature type="region of interest" description="Disordered" evidence="5">
    <location>
        <begin position="268"/>
        <end position="326"/>
    </location>
</feature>
<evidence type="ECO:0000313" key="7">
    <source>
        <dbReference type="EMBL" id="PPJ57543.1"/>
    </source>
</evidence>
<dbReference type="PANTHER" id="PTHR16201">
    <property type="entry name" value="SEVEN TRANSMEMBRANE PROTEIN 1-RELATED"/>
    <property type="match status" value="1"/>
</dbReference>
<dbReference type="Proteomes" id="UP000237631">
    <property type="component" value="Unassembled WGS sequence"/>
</dbReference>
<evidence type="ECO:0008006" key="9">
    <source>
        <dbReference type="Google" id="ProtNLM"/>
    </source>
</evidence>
<accession>A0A2S6CCW6</accession>
<dbReference type="SMART" id="SM00679">
    <property type="entry name" value="CTNS"/>
    <property type="match status" value="2"/>
</dbReference>
<proteinExistence type="predicted"/>
<reference evidence="8" key="1">
    <citation type="journal article" date="2017" name="bioRxiv">
        <title>Conservation of a gene cluster reveals novel cercosporin biosynthetic mechanisms and extends production to the genus Colletotrichum.</title>
        <authorList>
            <person name="de Jonge R."/>
            <person name="Ebert M.K."/>
            <person name="Huitt-Roehl C.R."/>
            <person name="Pal P."/>
            <person name="Suttle J.C."/>
            <person name="Spanner R.E."/>
            <person name="Neubauer J.D."/>
            <person name="Jurick W.M.II."/>
            <person name="Stott K.A."/>
            <person name="Secor G.A."/>
            <person name="Thomma B.P.H.J."/>
            <person name="Van de Peer Y."/>
            <person name="Townsend C.A."/>
            <person name="Bolton M.D."/>
        </authorList>
    </citation>
    <scope>NUCLEOTIDE SEQUENCE [LARGE SCALE GENOMIC DNA]</scope>
    <source>
        <strain evidence="8">CBS538.71</strain>
    </source>
</reference>
<evidence type="ECO:0000313" key="8">
    <source>
        <dbReference type="Proteomes" id="UP000237631"/>
    </source>
</evidence>
<dbReference type="InterPro" id="IPR006603">
    <property type="entry name" value="PQ-loop_rpt"/>
</dbReference>
<feature type="compositionally biased region" description="Basic and acidic residues" evidence="5">
    <location>
        <begin position="299"/>
        <end position="326"/>
    </location>
</feature>